<accession>A0ABT2NBJ4</accession>
<dbReference type="SUPFAM" id="SSF52540">
    <property type="entry name" value="P-loop containing nucleoside triphosphate hydrolases"/>
    <property type="match status" value="1"/>
</dbReference>
<gene>
    <name evidence="7" type="ORF">NG792_19265</name>
</gene>
<dbReference type="PANTHER" id="PTHR10605:SF56">
    <property type="entry name" value="BIFUNCTIONAL HEPARAN SULFATE N-DEACETYLASE_N-SULFOTRANSFERASE"/>
    <property type="match status" value="1"/>
</dbReference>
<dbReference type="PROSITE" id="PS50005">
    <property type="entry name" value="TPR"/>
    <property type="match status" value="2"/>
</dbReference>
<dbReference type="SUPFAM" id="SSF48452">
    <property type="entry name" value="TPR-like"/>
    <property type="match status" value="1"/>
</dbReference>
<evidence type="ECO:0000313" key="8">
    <source>
        <dbReference type="Proteomes" id="UP001525961"/>
    </source>
</evidence>
<dbReference type="Pfam" id="PF13414">
    <property type="entry name" value="TPR_11"/>
    <property type="match status" value="1"/>
</dbReference>
<dbReference type="InterPro" id="IPR027417">
    <property type="entry name" value="P-loop_NTPase"/>
</dbReference>
<feature type="repeat" description="TPR" evidence="5">
    <location>
        <begin position="23"/>
        <end position="56"/>
    </location>
</feature>
<protein>
    <submittedName>
        <fullName evidence="7">Tetratricopeptide repeat protein</fullName>
    </submittedName>
</protein>
<dbReference type="Pfam" id="PF07719">
    <property type="entry name" value="TPR_2"/>
    <property type="match status" value="1"/>
</dbReference>
<dbReference type="EMBL" id="JAMXFA010000028">
    <property type="protein sequence ID" value="MCT7979861.1"/>
    <property type="molecule type" value="Genomic_DNA"/>
</dbReference>
<dbReference type="Gene3D" id="3.40.50.300">
    <property type="entry name" value="P-loop containing nucleotide triphosphate hydrolases"/>
    <property type="match status" value="1"/>
</dbReference>
<dbReference type="InterPro" id="IPR013105">
    <property type="entry name" value="TPR_2"/>
</dbReference>
<keyword evidence="3 5" id="KW-0802">TPR repeat</keyword>
<comment type="caution">
    <text evidence="7">The sequence shown here is derived from an EMBL/GenBank/DDBJ whole genome shotgun (WGS) entry which is preliminary data.</text>
</comment>
<evidence type="ECO:0000313" key="7">
    <source>
        <dbReference type="EMBL" id="MCT7979861.1"/>
    </source>
</evidence>
<dbReference type="SMART" id="SM00028">
    <property type="entry name" value="TPR"/>
    <property type="match status" value="4"/>
</dbReference>
<dbReference type="InterPro" id="IPR019734">
    <property type="entry name" value="TPR_rpt"/>
</dbReference>
<dbReference type="Proteomes" id="UP001525961">
    <property type="component" value="Unassembled WGS sequence"/>
</dbReference>
<keyword evidence="1" id="KW-0808">Transferase</keyword>
<dbReference type="Gene3D" id="1.25.40.10">
    <property type="entry name" value="Tetratricopeptide repeat domain"/>
    <property type="match status" value="3"/>
</dbReference>
<evidence type="ECO:0000259" key="6">
    <source>
        <dbReference type="Pfam" id="PF00685"/>
    </source>
</evidence>
<sequence length="480" mass="55897">MSDFLARKINHYKKALLIKPNNAEVYSQLAEYYYNRGQFQESATACETALKIQPNLVSASKTLGLVLQEQGQVDAAFELYNSLGDRLVKEGNLEEAIPAYRCAIDLKPDAYKVYYKLGEIWENREQWEDAIYLYLNCLYWYENLKDAKPLFREAYQKVLLDKNPLYPLQKLIFVYRKIIKEKPDFSLAYVGLGDLLTQQGKIEEAIFCYKTASYNKLLSSHPGLAKIDCHPQNQSDPNFLIVGIGKGGTSSLYYYLTQNPRILPALRKEIRFFDENFEKGLGWYLSHFPPIPKTSTFLTGEATPWYFVTGDVEKKIASIFPKIKLILVLRNPLFRSFSHFQMDFKNGIEKRSFTEAITSEIEAIRNLADPSQSDFNYWQSEKGYLLFSLYVYFLEKWMAVFPREQFLILQSEDFYANPAATLTQVFEFLGVPDYALPEYPNYNPGAYNPIDDNLRQRLADFFRPHNQKLEEYLGMTFNWD</sequence>
<dbReference type="InterPro" id="IPR000863">
    <property type="entry name" value="Sulfotransferase_dom"/>
</dbReference>
<dbReference type="InterPro" id="IPR011990">
    <property type="entry name" value="TPR-like_helical_dom_sf"/>
</dbReference>
<evidence type="ECO:0000256" key="4">
    <source>
        <dbReference type="ARBA" id="ARBA00023180"/>
    </source>
</evidence>
<evidence type="ECO:0000256" key="1">
    <source>
        <dbReference type="ARBA" id="ARBA00022679"/>
    </source>
</evidence>
<evidence type="ECO:0000256" key="2">
    <source>
        <dbReference type="ARBA" id="ARBA00022737"/>
    </source>
</evidence>
<dbReference type="RefSeq" id="WP_261236495.1">
    <property type="nucleotide sequence ID" value="NZ_JAMXFA010000028.1"/>
</dbReference>
<proteinExistence type="predicted"/>
<keyword evidence="8" id="KW-1185">Reference proteome</keyword>
<evidence type="ECO:0000256" key="5">
    <source>
        <dbReference type="PROSITE-ProRule" id="PRU00339"/>
    </source>
</evidence>
<dbReference type="InterPro" id="IPR037359">
    <property type="entry name" value="NST/OST"/>
</dbReference>
<evidence type="ECO:0000256" key="3">
    <source>
        <dbReference type="ARBA" id="ARBA00022803"/>
    </source>
</evidence>
<feature type="repeat" description="TPR" evidence="5">
    <location>
        <begin position="77"/>
        <end position="110"/>
    </location>
</feature>
<keyword evidence="4" id="KW-0325">Glycoprotein</keyword>
<organism evidence="7 8">
    <name type="scientific">Laspinema olomoucense D3b</name>
    <dbReference type="NCBI Taxonomy" id="2953688"/>
    <lineage>
        <taxon>Bacteria</taxon>
        <taxon>Bacillati</taxon>
        <taxon>Cyanobacteriota</taxon>
        <taxon>Cyanophyceae</taxon>
        <taxon>Oscillatoriophycideae</taxon>
        <taxon>Oscillatoriales</taxon>
        <taxon>Laspinemataceae</taxon>
        <taxon>Laspinema</taxon>
        <taxon>Laspinema olomoucense</taxon>
    </lineage>
</organism>
<dbReference type="Pfam" id="PF13181">
    <property type="entry name" value="TPR_8"/>
    <property type="match status" value="1"/>
</dbReference>
<keyword evidence="2" id="KW-0677">Repeat</keyword>
<dbReference type="Pfam" id="PF00685">
    <property type="entry name" value="Sulfotransfer_1"/>
    <property type="match status" value="1"/>
</dbReference>
<feature type="domain" description="Sulfotransferase" evidence="6">
    <location>
        <begin position="236"/>
        <end position="432"/>
    </location>
</feature>
<dbReference type="PANTHER" id="PTHR10605">
    <property type="entry name" value="HEPARAN SULFATE SULFOTRANSFERASE"/>
    <property type="match status" value="1"/>
</dbReference>
<name>A0ABT2NBJ4_9CYAN</name>
<reference evidence="7 8" key="1">
    <citation type="journal article" date="2022" name="Front. Microbiol.">
        <title>High genomic differentiation and limited gene flow indicate recent cryptic speciation within the genus Laspinema (cyanobacteria).</title>
        <authorList>
            <person name="Stanojkovic A."/>
            <person name="Skoupy S."/>
            <person name="Skaloud P."/>
            <person name="Dvorak P."/>
        </authorList>
    </citation>
    <scope>NUCLEOTIDE SEQUENCE [LARGE SCALE GENOMIC DNA]</scope>
    <source>
        <strain evidence="7 8">D3b</strain>
    </source>
</reference>